<evidence type="ECO:0000313" key="3">
    <source>
        <dbReference type="EMBL" id="KAK7172412.1"/>
    </source>
</evidence>
<accession>A0AAN9DFR0</accession>
<keyword evidence="1" id="KW-0175">Coiled coil</keyword>
<protein>
    <submittedName>
        <fullName evidence="3">Uncharacterized protein</fullName>
    </submittedName>
</protein>
<reference evidence="3 4" key="1">
    <citation type="submission" date="2024-02" db="EMBL/GenBank/DDBJ databases">
        <title>Chromosome-level genome assembly of the Eurasian Minnow (Phoxinus phoxinus).</title>
        <authorList>
            <person name="Oriowo T.O."/>
            <person name="Martin S."/>
            <person name="Stange M."/>
            <person name="Chrysostomakis Y."/>
            <person name="Brown T."/>
            <person name="Winkler S."/>
            <person name="Kukowka S."/>
            <person name="Myers E.W."/>
            <person name="Bohne A."/>
        </authorList>
    </citation>
    <scope>NUCLEOTIDE SEQUENCE [LARGE SCALE GENOMIC DNA]</scope>
    <source>
        <strain evidence="3">ZFMK-TIS-60720</strain>
        <tissue evidence="3">Whole Organism</tissue>
    </source>
</reference>
<gene>
    <name evidence="3" type="ORF">R3I93_004671</name>
</gene>
<keyword evidence="4" id="KW-1185">Reference proteome</keyword>
<proteinExistence type="predicted"/>
<sequence>MEDYSSPSKIPKIHHPEADVIHDRLQLLAYKCHDPTVNPRETGQQLCTLATDVMAIMSRWQKQKQGLQQTVQSLRTELNRTKRQLAEAQGSAELLAATKDFCKDDLNHVATQTDAPSAENADTLNSSKEFGKDDLHDTTQALPVEDGDA</sequence>
<feature type="coiled-coil region" evidence="1">
    <location>
        <begin position="57"/>
        <end position="91"/>
    </location>
</feature>
<dbReference type="AlphaFoldDB" id="A0AAN9DFR0"/>
<comment type="caution">
    <text evidence="3">The sequence shown here is derived from an EMBL/GenBank/DDBJ whole genome shotgun (WGS) entry which is preliminary data.</text>
</comment>
<feature type="region of interest" description="Disordered" evidence="2">
    <location>
        <begin position="110"/>
        <end position="149"/>
    </location>
</feature>
<dbReference type="EMBL" id="JAYKXH010000004">
    <property type="protein sequence ID" value="KAK7172412.1"/>
    <property type="molecule type" value="Genomic_DNA"/>
</dbReference>
<organism evidence="3 4">
    <name type="scientific">Phoxinus phoxinus</name>
    <name type="common">Eurasian minnow</name>
    <dbReference type="NCBI Taxonomy" id="58324"/>
    <lineage>
        <taxon>Eukaryota</taxon>
        <taxon>Metazoa</taxon>
        <taxon>Chordata</taxon>
        <taxon>Craniata</taxon>
        <taxon>Vertebrata</taxon>
        <taxon>Euteleostomi</taxon>
        <taxon>Actinopterygii</taxon>
        <taxon>Neopterygii</taxon>
        <taxon>Teleostei</taxon>
        <taxon>Ostariophysi</taxon>
        <taxon>Cypriniformes</taxon>
        <taxon>Leuciscidae</taxon>
        <taxon>Phoxininae</taxon>
        <taxon>Phoxinus</taxon>
    </lineage>
</organism>
<dbReference type="Proteomes" id="UP001364617">
    <property type="component" value="Unassembled WGS sequence"/>
</dbReference>
<feature type="compositionally biased region" description="Polar residues" evidence="2">
    <location>
        <begin position="110"/>
        <end position="128"/>
    </location>
</feature>
<name>A0AAN9DFR0_9TELE</name>
<evidence type="ECO:0000256" key="2">
    <source>
        <dbReference type="SAM" id="MobiDB-lite"/>
    </source>
</evidence>
<evidence type="ECO:0000256" key="1">
    <source>
        <dbReference type="SAM" id="Coils"/>
    </source>
</evidence>
<evidence type="ECO:0000313" key="4">
    <source>
        <dbReference type="Proteomes" id="UP001364617"/>
    </source>
</evidence>